<evidence type="ECO:0000256" key="1">
    <source>
        <dbReference type="SAM" id="SignalP"/>
    </source>
</evidence>
<dbReference type="SUPFAM" id="SSF54117">
    <property type="entry name" value="Interleukin 8-like chemokines"/>
    <property type="match status" value="1"/>
</dbReference>
<dbReference type="OMA" id="SVMETHS"/>
<name>A0A3B4BZR7_PYGNA</name>
<reference evidence="2" key="2">
    <citation type="submission" date="2025-08" db="UniProtKB">
        <authorList>
            <consortium name="Ensembl"/>
        </authorList>
    </citation>
    <scope>IDENTIFICATION</scope>
</reference>
<dbReference type="GO" id="GO:0008009">
    <property type="term" value="F:chemokine activity"/>
    <property type="evidence" value="ECO:0007669"/>
    <property type="project" value="InterPro"/>
</dbReference>
<dbReference type="AlphaFoldDB" id="A0A3B4BZR7"/>
<evidence type="ECO:0000313" key="2">
    <source>
        <dbReference type="Ensembl" id="ENSPNAP00000005023.2"/>
    </source>
</evidence>
<keyword evidence="3" id="KW-1185">Reference proteome</keyword>
<organism evidence="2 3">
    <name type="scientific">Pygocentrus nattereri</name>
    <name type="common">Red-bellied piranha</name>
    <dbReference type="NCBI Taxonomy" id="42514"/>
    <lineage>
        <taxon>Eukaryota</taxon>
        <taxon>Metazoa</taxon>
        <taxon>Chordata</taxon>
        <taxon>Craniata</taxon>
        <taxon>Vertebrata</taxon>
        <taxon>Euteleostomi</taxon>
        <taxon>Actinopterygii</taxon>
        <taxon>Neopterygii</taxon>
        <taxon>Teleostei</taxon>
        <taxon>Ostariophysi</taxon>
        <taxon>Characiformes</taxon>
        <taxon>Characoidei</taxon>
        <taxon>Pygocentrus</taxon>
    </lineage>
</organism>
<dbReference type="Proteomes" id="UP001501920">
    <property type="component" value="Chromosome 8"/>
</dbReference>
<feature type="chain" id="PRO_5043926902" description="Chemokine interleukin-8-like domain-containing protein" evidence="1">
    <location>
        <begin position="21"/>
        <end position="81"/>
    </location>
</feature>
<dbReference type="GeneTree" id="ENSGT01150000289179"/>
<proteinExistence type="predicted"/>
<dbReference type="Gene3D" id="2.40.50.40">
    <property type="match status" value="1"/>
</dbReference>
<protein>
    <recommendedName>
        <fullName evidence="4">Chemokine interleukin-8-like domain-containing protein</fullName>
    </recommendedName>
</protein>
<dbReference type="GO" id="GO:0005576">
    <property type="term" value="C:extracellular region"/>
    <property type="evidence" value="ECO:0007669"/>
    <property type="project" value="InterPro"/>
</dbReference>
<dbReference type="Ensembl" id="ENSPNAT00000006030.2">
    <property type="protein sequence ID" value="ENSPNAP00000005023.2"/>
    <property type="gene ID" value="ENSPNAG00000011345.2"/>
</dbReference>
<evidence type="ECO:0000313" key="3">
    <source>
        <dbReference type="Proteomes" id="UP001501920"/>
    </source>
</evidence>
<dbReference type="InterPro" id="IPR036048">
    <property type="entry name" value="Interleukin_8-like_sf"/>
</dbReference>
<reference evidence="2" key="3">
    <citation type="submission" date="2025-09" db="UniProtKB">
        <authorList>
            <consortium name="Ensembl"/>
        </authorList>
    </citation>
    <scope>IDENTIFICATION</scope>
</reference>
<feature type="signal peptide" evidence="1">
    <location>
        <begin position="1"/>
        <end position="20"/>
    </location>
</feature>
<reference evidence="2 3" key="1">
    <citation type="submission" date="2020-10" db="EMBL/GenBank/DDBJ databases">
        <title>Pygocentrus nattereri (red-bellied piranha) genome, fPygNat1, primary haplotype.</title>
        <authorList>
            <person name="Myers G."/>
            <person name="Meyer A."/>
            <person name="Karagic N."/>
            <person name="Pippel M."/>
            <person name="Winkler S."/>
            <person name="Tracey A."/>
            <person name="Wood J."/>
            <person name="Formenti G."/>
            <person name="Howe K."/>
            <person name="Fedrigo O."/>
            <person name="Jarvis E.D."/>
        </authorList>
    </citation>
    <scope>NUCLEOTIDE SEQUENCE [LARGE SCALE GENOMIC DNA]</scope>
</reference>
<evidence type="ECO:0008006" key="4">
    <source>
        <dbReference type="Google" id="ProtNLM"/>
    </source>
</evidence>
<sequence>EKMSCVCLVLGLVLLMTVSSDATAALGHPDNCCFTFVTFKIPDKEILKVEKLDSSCPKQAATLTTRLVVRSIEIIKKIIHK</sequence>
<dbReference type="GO" id="GO:0006955">
    <property type="term" value="P:immune response"/>
    <property type="evidence" value="ECO:0007669"/>
    <property type="project" value="InterPro"/>
</dbReference>
<keyword evidence="1" id="KW-0732">Signal</keyword>
<accession>A0A3B4BZR7</accession>